<dbReference type="GO" id="GO:0046872">
    <property type="term" value="F:metal ion binding"/>
    <property type="evidence" value="ECO:0007669"/>
    <property type="project" value="UniProtKB-KW"/>
</dbReference>
<dbReference type="SUPFAM" id="SSF51735">
    <property type="entry name" value="NAD(P)-binding Rossmann-fold domains"/>
    <property type="match status" value="1"/>
</dbReference>
<dbReference type="InterPro" id="IPR013149">
    <property type="entry name" value="ADH-like_C"/>
</dbReference>
<dbReference type="InterPro" id="IPR013154">
    <property type="entry name" value="ADH-like_N"/>
</dbReference>
<evidence type="ECO:0000256" key="5">
    <source>
        <dbReference type="ARBA" id="ARBA00023002"/>
    </source>
</evidence>
<evidence type="ECO:0000313" key="7">
    <source>
        <dbReference type="EMBL" id="ETW92976.1"/>
    </source>
</evidence>
<protein>
    <recommendedName>
        <fullName evidence="6">Enoyl reductase (ER) domain-containing protein</fullName>
    </recommendedName>
</protein>
<gene>
    <name evidence="7" type="ORF">ETSY1_41300</name>
</gene>
<comment type="similarity">
    <text evidence="2">Belongs to the zinc-containing alcohol dehydrogenase family.</text>
</comment>
<evidence type="ECO:0000256" key="1">
    <source>
        <dbReference type="ARBA" id="ARBA00001947"/>
    </source>
</evidence>
<keyword evidence="4" id="KW-0862">Zinc</keyword>
<comment type="cofactor">
    <cofactor evidence="1">
        <name>Zn(2+)</name>
        <dbReference type="ChEBI" id="CHEBI:29105"/>
    </cofactor>
</comment>
<dbReference type="CDD" id="cd08242">
    <property type="entry name" value="MDR_like"/>
    <property type="match status" value="1"/>
</dbReference>
<keyword evidence="8" id="KW-1185">Reference proteome</keyword>
<name>W4L6K7_ENTF1</name>
<dbReference type="HOGENOM" id="CLU_026673_11_0_7"/>
<dbReference type="SUPFAM" id="SSF50129">
    <property type="entry name" value="GroES-like"/>
    <property type="match status" value="1"/>
</dbReference>
<dbReference type="InterPro" id="IPR020843">
    <property type="entry name" value="ER"/>
</dbReference>
<reference evidence="7 8" key="1">
    <citation type="journal article" date="2014" name="Nature">
        <title>An environmental bacterial taxon with a large and distinct metabolic repertoire.</title>
        <authorList>
            <person name="Wilson M.C."/>
            <person name="Mori T."/>
            <person name="Ruckert C."/>
            <person name="Uria A.R."/>
            <person name="Helf M.J."/>
            <person name="Takada K."/>
            <person name="Gernert C."/>
            <person name="Steffens U.A."/>
            <person name="Heycke N."/>
            <person name="Schmitt S."/>
            <person name="Rinke C."/>
            <person name="Helfrich E.J."/>
            <person name="Brachmann A.O."/>
            <person name="Gurgui C."/>
            <person name="Wakimoto T."/>
            <person name="Kracht M."/>
            <person name="Crusemann M."/>
            <person name="Hentschel U."/>
            <person name="Abe I."/>
            <person name="Matsunaga S."/>
            <person name="Kalinowski J."/>
            <person name="Takeyama H."/>
            <person name="Piel J."/>
        </authorList>
    </citation>
    <scope>NUCLEOTIDE SEQUENCE [LARGE SCALE GENOMIC DNA]</scope>
    <source>
        <strain evidence="8">TSY1</strain>
    </source>
</reference>
<feature type="domain" description="Enoyl reductase (ER)" evidence="6">
    <location>
        <begin position="8"/>
        <end position="314"/>
    </location>
</feature>
<organism evidence="7 8">
    <name type="scientific">Entotheonella factor</name>
    <dbReference type="NCBI Taxonomy" id="1429438"/>
    <lineage>
        <taxon>Bacteria</taxon>
        <taxon>Pseudomonadati</taxon>
        <taxon>Nitrospinota/Tectimicrobiota group</taxon>
        <taxon>Candidatus Tectimicrobiota</taxon>
        <taxon>Candidatus Entotheonellia</taxon>
        <taxon>Candidatus Entotheonellales</taxon>
        <taxon>Candidatus Entotheonellaceae</taxon>
        <taxon>Candidatus Entotheonella</taxon>
    </lineage>
</organism>
<evidence type="ECO:0000256" key="3">
    <source>
        <dbReference type="ARBA" id="ARBA00022723"/>
    </source>
</evidence>
<dbReference type="Gene3D" id="3.40.50.720">
    <property type="entry name" value="NAD(P)-binding Rossmann-like Domain"/>
    <property type="match status" value="1"/>
</dbReference>
<dbReference type="EMBL" id="AZHW01001334">
    <property type="protein sequence ID" value="ETW92976.1"/>
    <property type="molecule type" value="Genomic_DNA"/>
</dbReference>
<dbReference type="InterPro" id="IPR036291">
    <property type="entry name" value="NAD(P)-bd_dom_sf"/>
</dbReference>
<dbReference type="PANTHER" id="PTHR43350">
    <property type="entry name" value="NAD-DEPENDENT ALCOHOL DEHYDROGENASE"/>
    <property type="match status" value="1"/>
</dbReference>
<dbReference type="AlphaFoldDB" id="W4L6K7"/>
<sequence length="316" mass="33671">MQAAHWNGQRLAFDPTYPTPRANEETALVRVSLAGICSTDLQIFQGYMGFTGVPGHEFVGEVVEGPTALLGQRVVGEINFACGQCPACAKGLGRHCPTRRVMGILQADGTFAEYVAVPAVNLHPVPAQVADEVAVFTEPLAAAFEILEQVHLQPTDDVVVFGDGKLGLLCAQVLHLTGARVHLVGRHDRKLALLRPHGIRTILLPDNPPQQADLVVEATGSAEGLQRAMETVRPRGTLVLKSTVAAEHHLSLAPLVIHEVTVIGSRCGRFSPALQALSHDRISVTPLIEHVYALTAAGDAVAHASRRGALKVLLCP</sequence>
<comment type="caution">
    <text evidence="7">The sequence shown here is derived from an EMBL/GenBank/DDBJ whole genome shotgun (WGS) entry which is preliminary data.</text>
</comment>
<dbReference type="Pfam" id="PF00107">
    <property type="entry name" value="ADH_zinc_N"/>
    <property type="match status" value="1"/>
</dbReference>
<dbReference type="Gene3D" id="3.90.180.10">
    <property type="entry name" value="Medium-chain alcohol dehydrogenases, catalytic domain"/>
    <property type="match status" value="1"/>
</dbReference>
<evidence type="ECO:0000259" key="6">
    <source>
        <dbReference type="SMART" id="SM00829"/>
    </source>
</evidence>
<dbReference type="InterPro" id="IPR011032">
    <property type="entry name" value="GroES-like_sf"/>
</dbReference>
<evidence type="ECO:0000256" key="4">
    <source>
        <dbReference type="ARBA" id="ARBA00022833"/>
    </source>
</evidence>
<dbReference type="Proteomes" id="UP000019141">
    <property type="component" value="Unassembled WGS sequence"/>
</dbReference>
<evidence type="ECO:0000313" key="8">
    <source>
        <dbReference type="Proteomes" id="UP000019141"/>
    </source>
</evidence>
<accession>W4L6K7</accession>
<dbReference type="GO" id="GO:0016491">
    <property type="term" value="F:oxidoreductase activity"/>
    <property type="evidence" value="ECO:0007669"/>
    <property type="project" value="UniProtKB-KW"/>
</dbReference>
<keyword evidence="3" id="KW-0479">Metal-binding</keyword>
<dbReference type="SMART" id="SM00829">
    <property type="entry name" value="PKS_ER"/>
    <property type="match status" value="1"/>
</dbReference>
<keyword evidence="5" id="KW-0560">Oxidoreductase</keyword>
<evidence type="ECO:0000256" key="2">
    <source>
        <dbReference type="ARBA" id="ARBA00008072"/>
    </source>
</evidence>
<proteinExistence type="inferred from homology"/>
<dbReference type="Pfam" id="PF08240">
    <property type="entry name" value="ADH_N"/>
    <property type="match status" value="1"/>
</dbReference>
<dbReference type="PANTHER" id="PTHR43350:SF2">
    <property type="entry name" value="GROES-LIKE ZINC-BINDING ALCOHOL DEHYDROGENASE FAMILY PROTEIN"/>
    <property type="match status" value="1"/>
</dbReference>